<dbReference type="SUPFAM" id="SSF56112">
    <property type="entry name" value="Protein kinase-like (PK-like)"/>
    <property type="match status" value="1"/>
</dbReference>
<keyword evidence="3" id="KW-1185">Reference proteome</keyword>
<organism evidence="2 3">
    <name type="scientific">Paenibacillus spongiae</name>
    <dbReference type="NCBI Taxonomy" id="2909671"/>
    <lineage>
        <taxon>Bacteria</taxon>
        <taxon>Bacillati</taxon>
        <taxon>Bacillota</taxon>
        <taxon>Bacilli</taxon>
        <taxon>Bacillales</taxon>
        <taxon>Paenibacillaceae</taxon>
        <taxon>Paenibacillus</taxon>
    </lineage>
</organism>
<dbReference type="InterPro" id="IPR011009">
    <property type="entry name" value="Kinase-like_dom_sf"/>
</dbReference>
<name>A0ABY5SAE1_9BACL</name>
<evidence type="ECO:0000259" key="1">
    <source>
        <dbReference type="Pfam" id="PF01636"/>
    </source>
</evidence>
<dbReference type="EMBL" id="CP091430">
    <property type="protein sequence ID" value="UVI29263.1"/>
    <property type="molecule type" value="Genomic_DNA"/>
</dbReference>
<dbReference type="RefSeq" id="WP_258385352.1">
    <property type="nucleotide sequence ID" value="NZ_CP091430.1"/>
</dbReference>
<feature type="domain" description="Aminoglycoside phosphotransferase" evidence="1">
    <location>
        <begin position="49"/>
        <end position="246"/>
    </location>
</feature>
<dbReference type="Proteomes" id="UP001057877">
    <property type="component" value="Chromosome"/>
</dbReference>
<accession>A0ABY5SAE1</accession>
<protein>
    <submittedName>
        <fullName evidence="2">Aminoglycoside phosphotransferase family protein</fullName>
    </submittedName>
</protein>
<evidence type="ECO:0000313" key="3">
    <source>
        <dbReference type="Proteomes" id="UP001057877"/>
    </source>
</evidence>
<evidence type="ECO:0000313" key="2">
    <source>
        <dbReference type="EMBL" id="UVI29263.1"/>
    </source>
</evidence>
<dbReference type="Pfam" id="PF01636">
    <property type="entry name" value="APH"/>
    <property type="match status" value="1"/>
</dbReference>
<dbReference type="Gene3D" id="3.90.1200.10">
    <property type="match status" value="1"/>
</dbReference>
<proteinExistence type="predicted"/>
<sequence>MHRHPNFELWLHEDNELAAVLGSPISERATIHEWPLSCVQRIRTAAGSSYIYKVQAPPTLEVNFYTHARSELLVPVRLLEEQCGTTAMIMEDVNAPRLNDIHLEETEILEIAADLLKQIAEIGGELPAMADIRTEDRWLAYIKIALDDMRALISEGSFHQVDHELINCLERWSEAPPIMKALNSQTGYVHADLKAENVLVTPNGYRVLDWQRPIRGPVLLDTATLLISLRIDPSRHVPIGIIQLYHFLHIAWFGQAARKWVPQGKSWFDGIIKGISVELKRLQLSDDQ</sequence>
<reference evidence="2" key="1">
    <citation type="submission" date="2022-01" db="EMBL/GenBank/DDBJ databases">
        <title>Paenibacillus spongiae sp. nov., isolated from marine sponge.</title>
        <authorList>
            <person name="Li Z."/>
            <person name="Zhang M."/>
        </authorList>
    </citation>
    <scope>NUCLEOTIDE SEQUENCE</scope>
    <source>
        <strain evidence="2">PHS-Z3</strain>
    </source>
</reference>
<gene>
    <name evidence="2" type="ORF">L1F29_28155</name>
</gene>
<dbReference type="InterPro" id="IPR002575">
    <property type="entry name" value="Aminoglycoside_PTrfase"/>
</dbReference>